<feature type="compositionally biased region" description="Basic residues" evidence="1">
    <location>
        <begin position="304"/>
        <end position="317"/>
    </location>
</feature>
<name>A0A9P3PP94_LYOSH</name>
<keyword evidence="2" id="KW-0472">Membrane</keyword>
<keyword evidence="2" id="KW-1133">Transmembrane helix</keyword>
<feature type="compositionally biased region" description="Low complexity" evidence="1">
    <location>
        <begin position="330"/>
        <end position="345"/>
    </location>
</feature>
<feature type="transmembrane region" description="Helical" evidence="2">
    <location>
        <begin position="524"/>
        <end position="546"/>
    </location>
</feature>
<feature type="region of interest" description="Disordered" evidence="1">
    <location>
        <begin position="58"/>
        <end position="253"/>
    </location>
</feature>
<feature type="transmembrane region" description="Helical" evidence="2">
    <location>
        <begin position="500"/>
        <end position="518"/>
    </location>
</feature>
<dbReference type="OrthoDB" id="3351993at2759"/>
<dbReference type="Proteomes" id="UP001063166">
    <property type="component" value="Unassembled WGS sequence"/>
</dbReference>
<feature type="transmembrane region" description="Helical" evidence="2">
    <location>
        <begin position="759"/>
        <end position="783"/>
    </location>
</feature>
<feature type="compositionally biased region" description="Low complexity" evidence="1">
    <location>
        <begin position="164"/>
        <end position="178"/>
    </location>
</feature>
<sequence length="862" mass="92928">MSAAINICQIPGNSDIAGIGVRASVYLQACLAGFNFLYMYPAVQRRSPHLVHTIKLSARPTPARDRGRRTRDRDVEMGISSDFDLRSDHDLPGPPSPAVHHNLPSPPTVDVREIPGSRPVVIVRNPGSTNSWRSLQMVHGDGRSGCPDGAEDVETRTSSSHYGTPDGASPTASAAPGSLHLYGSDSPESHFGSPRALDTADECTTVQAQRHSGSDSSGESLHVVHKSSLERTENAEVKEGGSLPGARGQGSPLARMLWEPPLASAADSLGPPTESPVAGATNTADIVGLEFQSVDHANSSSSRRGSRVAHRIGRIGRRSSSPGVVEAVGSEMGSSRSSSPSHTSSTAVTAPEAPHMDVADSAKSSVRSLAPSRLIHRSGYLSKASSRLPSPPHQGSPAAVMSSRNPSVVDSIDIIPPHSVPSSTEWGSEAGNSLPYCPILTYPLMAPGRTTVDVHPGGILSSGRSYQRAATQPWFKPQEVVVDTAFQNEYMGMIKGLERVLFMVGFAVILSALIQAKSADGLTAYHALVILNISQINNFTGLLLFISRISFRSSESVSGYTRARDLFLASMPSVIHSSVMSALGLYFWLDDSPFLAYVSQITETGCQPLTYIWVFGAIEVSNAYLRVASLGFYTISAIPFLGHFLLAFLNVFMLAMLIGCFMAVLNVFKILLMPFLWAVDMLILKPLYPRLFSRPYVVRYRDWHSKLTTLLITVNNPYDLVLPLASCALLCAPFVYVIVSTELTIRLNSTNIESGGEDRWTYGQTLALFSAIVGIVLYAHELVKIMRESRRRMLKADIGTLSLPLQSEPGSGRSAEPPPPPPPPPPLPLLVQVATDSLFDNQVAMIMAAGYAQRRRKRAWSA</sequence>
<dbReference type="AlphaFoldDB" id="A0A9P3PP94"/>
<dbReference type="EMBL" id="BRPK01000007">
    <property type="protein sequence ID" value="GLB39553.1"/>
    <property type="molecule type" value="Genomic_DNA"/>
</dbReference>
<keyword evidence="2" id="KW-0812">Transmembrane</keyword>
<proteinExistence type="predicted"/>
<evidence type="ECO:0000313" key="3">
    <source>
        <dbReference type="EMBL" id="GLB39553.1"/>
    </source>
</evidence>
<feature type="transmembrane region" description="Helical" evidence="2">
    <location>
        <begin position="566"/>
        <end position="589"/>
    </location>
</feature>
<evidence type="ECO:0008006" key="5">
    <source>
        <dbReference type="Google" id="ProtNLM"/>
    </source>
</evidence>
<feature type="compositionally biased region" description="Polar residues" evidence="1">
    <location>
        <begin position="202"/>
        <end position="219"/>
    </location>
</feature>
<comment type="caution">
    <text evidence="3">The sequence shown here is derived from an EMBL/GenBank/DDBJ whole genome shotgun (WGS) entry which is preliminary data.</text>
</comment>
<gene>
    <name evidence="3" type="ORF">LshimejAT787_0700630</name>
</gene>
<reference evidence="3" key="1">
    <citation type="submission" date="2022-07" db="EMBL/GenBank/DDBJ databases">
        <title>The genome of Lyophyllum shimeji provides insight into the initial evolution of ectomycorrhizal fungal genome.</title>
        <authorList>
            <person name="Kobayashi Y."/>
            <person name="Shibata T."/>
            <person name="Hirakawa H."/>
            <person name="Shigenobu S."/>
            <person name="Nishiyama T."/>
            <person name="Yamada A."/>
            <person name="Hasebe M."/>
            <person name="Kawaguchi M."/>
        </authorList>
    </citation>
    <scope>NUCLEOTIDE SEQUENCE</scope>
    <source>
        <strain evidence="3">AT787</strain>
    </source>
</reference>
<protein>
    <recommendedName>
        <fullName evidence="5">Transmembrane protein</fullName>
    </recommendedName>
</protein>
<accession>A0A9P3PP94</accession>
<feature type="transmembrane region" description="Helical" evidence="2">
    <location>
        <begin position="720"/>
        <end position="739"/>
    </location>
</feature>
<feature type="region of interest" description="Disordered" evidence="1">
    <location>
        <begin position="802"/>
        <end position="827"/>
    </location>
</feature>
<feature type="compositionally biased region" description="Basic and acidic residues" evidence="1">
    <location>
        <begin position="227"/>
        <end position="239"/>
    </location>
</feature>
<organism evidence="3 4">
    <name type="scientific">Lyophyllum shimeji</name>
    <name type="common">Hon-shimeji</name>
    <name type="synonym">Tricholoma shimeji</name>
    <dbReference type="NCBI Taxonomy" id="47721"/>
    <lineage>
        <taxon>Eukaryota</taxon>
        <taxon>Fungi</taxon>
        <taxon>Dikarya</taxon>
        <taxon>Basidiomycota</taxon>
        <taxon>Agaricomycotina</taxon>
        <taxon>Agaricomycetes</taxon>
        <taxon>Agaricomycetidae</taxon>
        <taxon>Agaricales</taxon>
        <taxon>Tricholomatineae</taxon>
        <taxon>Lyophyllaceae</taxon>
        <taxon>Lyophyllum</taxon>
    </lineage>
</organism>
<keyword evidence="4" id="KW-1185">Reference proteome</keyword>
<feature type="region of interest" description="Disordered" evidence="1">
    <location>
        <begin position="295"/>
        <end position="403"/>
    </location>
</feature>
<feature type="compositionally biased region" description="Pro residues" evidence="1">
    <location>
        <begin position="816"/>
        <end position="827"/>
    </location>
</feature>
<evidence type="ECO:0000256" key="1">
    <source>
        <dbReference type="SAM" id="MobiDB-lite"/>
    </source>
</evidence>
<evidence type="ECO:0000313" key="4">
    <source>
        <dbReference type="Proteomes" id="UP001063166"/>
    </source>
</evidence>
<feature type="transmembrane region" description="Helical" evidence="2">
    <location>
        <begin position="640"/>
        <end position="664"/>
    </location>
</feature>
<evidence type="ECO:0000256" key="2">
    <source>
        <dbReference type="SAM" id="Phobius"/>
    </source>
</evidence>